<reference evidence="2" key="1">
    <citation type="journal article" date="2022" name="Mol. Ecol. Resour.">
        <title>The genomes of chicory, endive, great burdock and yacon provide insights into Asteraceae palaeo-polyploidization history and plant inulin production.</title>
        <authorList>
            <person name="Fan W."/>
            <person name="Wang S."/>
            <person name="Wang H."/>
            <person name="Wang A."/>
            <person name="Jiang F."/>
            <person name="Liu H."/>
            <person name="Zhao H."/>
            <person name="Xu D."/>
            <person name="Zhang Y."/>
        </authorList>
    </citation>
    <scope>NUCLEOTIDE SEQUENCE [LARGE SCALE GENOMIC DNA]</scope>
    <source>
        <strain evidence="2">cv. Punajuju</strain>
    </source>
</reference>
<organism evidence="1 2">
    <name type="scientific">Cichorium intybus</name>
    <name type="common">Chicory</name>
    <dbReference type="NCBI Taxonomy" id="13427"/>
    <lineage>
        <taxon>Eukaryota</taxon>
        <taxon>Viridiplantae</taxon>
        <taxon>Streptophyta</taxon>
        <taxon>Embryophyta</taxon>
        <taxon>Tracheophyta</taxon>
        <taxon>Spermatophyta</taxon>
        <taxon>Magnoliopsida</taxon>
        <taxon>eudicotyledons</taxon>
        <taxon>Gunneridae</taxon>
        <taxon>Pentapetalae</taxon>
        <taxon>asterids</taxon>
        <taxon>campanulids</taxon>
        <taxon>Asterales</taxon>
        <taxon>Asteraceae</taxon>
        <taxon>Cichorioideae</taxon>
        <taxon>Cichorieae</taxon>
        <taxon>Cichoriinae</taxon>
        <taxon>Cichorium</taxon>
    </lineage>
</organism>
<accession>A0ACB9G9D1</accession>
<protein>
    <submittedName>
        <fullName evidence="1">Uncharacterized protein</fullName>
    </submittedName>
</protein>
<proteinExistence type="predicted"/>
<reference evidence="1 2" key="2">
    <citation type="journal article" date="2022" name="Mol. Ecol. Resour.">
        <title>The genomes of chicory, endive, great burdock and yacon provide insights into Asteraceae paleo-polyploidization history and plant inulin production.</title>
        <authorList>
            <person name="Fan W."/>
            <person name="Wang S."/>
            <person name="Wang H."/>
            <person name="Wang A."/>
            <person name="Jiang F."/>
            <person name="Liu H."/>
            <person name="Zhao H."/>
            <person name="Xu D."/>
            <person name="Zhang Y."/>
        </authorList>
    </citation>
    <scope>NUCLEOTIDE SEQUENCE [LARGE SCALE GENOMIC DNA]</scope>
    <source>
        <strain evidence="2">cv. Punajuju</strain>
        <tissue evidence="1">Leaves</tissue>
    </source>
</reference>
<evidence type="ECO:0000313" key="2">
    <source>
        <dbReference type="Proteomes" id="UP001055811"/>
    </source>
</evidence>
<name>A0ACB9G9D1_CICIN</name>
<evidence type="ECO:0000313" key="1">
    <source>
        <dbReference type="EMBL" id="KAI3779367.1"/>
    </source>
</evidence>
<dbReference type="Proteomes" id="UP001055811">
    <property type="component" value="Linkage Group LG02"/>
</dbReference>
<comment type="caution">
    <text evidence="1">The sequence shown here is derived from an EMBL/GenBank/DDBJ whole genome shotgun (WGS) entry which is preliminary data.</text>
</comment>
<gene>
    <name evidence="1" type="ORF">L2E82_09083</name>
</gene>
<sequence>MFSGDFLDHASPSPPTCTDHASPGSITSLPTYASPPTRSGFQAYRLNPHRQRMLLADPHRQCNECLLQNSNSS</sequence>
<dbReference type="EMBL" id="CM042010">
    <property type="protein sequence ID" value="KAI3779367.1"/>
    <property type="molecule type" value="Genomic_DNA"/>
</dbReference>
<keyword evidence="2" id="KW-1185">Reference proteome</keyword>